<comment type="caution">
    <text evidence="6">The sequence shown here is derived from an EMBL/GenBank/DDBJ whole genome shotgun (WGS) entry which is preliminary data.</text>
</comment>
<organism evidence="6 7">
    <name type="scientific">Lentibacillus salinarum</name>
    <dbReference type="NCBI Taxonomy" id="446820"/>
    <lineage>
        <taxon>Bacteria</taxon>
        <taxon>Bacillati</taxon>
        <taxon>Bacillota</taxon>
        <taxon>Bacilli</taxon>
        <taxon>Bacillales</taxon>
        <taxon>Bacillaceae</taxon>
        <taxon>Lentibacillus</taxon>
    </lineage>
</organism>
<dbReference type="GO" id="GO:0032259">
    <property type="term" value="P:methylation"/>
    <property type="evidence" value="ECO:0007669"/>
    <property type="project" value="UniProtKB-KW"/>
</dbReference>
<dbReference type="EMBL" id="JBHTNH010000028">
    <property type="protein sequence ID" value="MFD1362749.1"/>
    <property type="molecule type" value="Genomic_DNA"/>
</dbReference>
<protein>
    <recommendedName>
        <fullName evidence="1">site-specific DNA-methyltransferase (adenine-specific)</fullName>
        <ecNumber evidence="1">2.1.1.72</ecNumber>
    </recommendedName>
</protein>
<gene>
    <name evidence="6" type="ORF">ACFQ4A_13900</name>
</gene>
<name>A0ABW3ZWW8_9BACI</name>
<evidence type="ECO:0000256" key="4">
    <source>
        <dbReference type="ARBA" id="ARBA00022691"/>
    </source>
</evidence>
<reference evidence="7" key="1">
    <citation type="journal article" date="2019" name="Int. J. Syst. Evol. Microbiol.">
        <title>The Global Catalogue of Microorganisms (GCM) 10K type strain sequencing project: providing services to taxonomists for standard genome sequencing and annotation.</title>
        <authorList>
            <consortium name="The Broad Institute Genomics Platform"/>
            <consortium name="The Broad Institute Genome Sequencing Center for Infectious Disease"/>
            <person name="Wu L."/>
            <person name="Ma J."/>
        </authorList>
    </citation>
    <scope>NUCLEOTIDE SEQUENCE [LARGE SCALE GENOMIC DNA]</scope>
    <source>
        <strain evidence="7">CCUG 54822</strain>
    </source>
</reference>
<accession>A0ABW3ZWW8</accession>
<proteinExistence type="predicted"/>
<evidence type="ECO:0000256" key="1">
    <source>
        <dbReference type="ARBA" id="ARBA00011900"/>
    </source>
</evidence>
<dbReference type="InterPro" id="IPR012327">
    <property type="entry name" value="MeTrfase_D12"/>
</dbReference>
<dbReference type="PIRSF" id="PIRSF000398">
    <property type="entry name" value="M_m6A_EcoRV"/>
    <property type="match status" value="1"/>
</dbReference>
<keyword evidence="3" id="KW-0808">Transferase</keyword>
<dbReference type="EC" id="2.1.1.72" evidence="1"/>
<evidence type="ECO:0000313" key="6">
    <source>
        <dbReference type="EMBL" id="MFD1362749.1"/>
    </source>
</evidence>
<dbReference type="Proteomes" id="UP001597178">
    <property type="component" value="Unassembled WGS sequence"/>
</dbReference>
<comment type="catalytic activity">
    <reaction evidence="5">
        <text>a 2'-deoxyadenosine in DNA + S-adenosyl-L-methionine = an N(6)-methyl-2'-deoxyadenosine in DNA + S-adenosyl-L-homocysteine + H(+)</text>
        <dbReference type="Rhea" id="RHEA:15197"/>
        <dbReference type="Rhea" id="RHEA-COMP:12418"/>
        <dbReference type="Rhea" id="RHEA-COMP:12419"/>
        <dbReference type="ChEBI" id="CHEBI:15378"/>
        <dbReference type="ChEBI" id="CHEBI:57856"/>
        <dbReference type="ChEBI" id="CHEBI:59789"/>
        <dbReference type="ChEBI" id="CHEBI:90615"/>
        <dbReference type="ChEBI" id="CHEBI:90616"/>
        <dbReference type="EC" id="2.1.1.72"/>
    </reaction>
</comment>
<keyword evidence="4" id="KW-0949">S-adenosyl-L-methionine</keyword>
<dbReference type="PANTHER" id="PTHR30481">
    <property type="entry name" value="DNA ADENINE METHYLASE"/>
    <property type="match status" value="1"/>
</dbReference>
<dbReference type="PRINTS" id="PR00505">
    <property type="entry name" value="D12N6MTFRASE"/>
</dbReference>
<dbReference type="InterPro" id="IPR002052">
    <property type="entry name" value="DNA_methylase_N6_adenine_CS"/>
</dbReference>
<dbReference type="InterPro" id="IPR029063">
    <property type="entry name" value="SAM-dependent_MTases_sf"/>
</dbReference>
<dbReference type="Pfam" id="PF02086">
    <property type="entry name" value="MethyltransfD12"/>
    <property type="match status" value="1"/>
</dbReference>
<dbReference type="SUPFAM" id="SSF53335">
    <property type="entry name" value="S-adenosyl-L-methionine-dependent methyltransferases"/>
    <property type="match status" value="1"/>
</dbReference>
<dbReference type="InterPro" id="IPR012263">
    <property type="entry name" value="M_m6A_EcoRV"/>
</dbReference>
<keyword evidence="7" id="KW-1185">Reference proteome</keyword>
<evidence type="ECO:0000256" key="3">
    <source>
        <dbReference type="ARBA" id="ARBA00022679"/>
    </source>
</evidence>
<dbReference type="PROSITE" id="PS00092">
    <property type="entry name" value="N6_MTASE"/>
    <property type="match status" value="1"/>
</dbReference>
<dbReference type="GO" id="GO:0008168">
    <property type="term" value="F:methyltransferase activity"/>
    <property type="evidence" value="ECO:0007669"/>
    <property type="project" value="UniProtKB-KW"/>
</dbReference>
<dbReference type="Gene3D" id="3.40.50.150">
    <property type="entry name" value="Vaccinia Virus protein VP39"/>
    <property type="match status" value="2"/>
</dbReference>
<evidence type="ECO:0000256" key="2">
    <source>
        <dbReference type="ARBA" id="ARBA00022603"/>
    </source>
</evidence>
<keyword evidence="2 6" id="KW-0489">Methyltransferase</keyword>
<dbReference type="PANTHER" id="PTHR30481:SF4">
    <property type="entry name" value="SITE-SPECIFIC DNA-METHYLTRANSFERASE (ADENINE-SPECIFIC)"/>
    <property type="match status" value="1"/>
</dbReference>
<sequence>MHTERILKYPGSKWKMANWIIAHMPEHTTYLEPFFGSGAIFFKKHPSQIETINDMNGHVTNLFRIIRNQPDKLARLIEFTPFSRKEYDESYQLTGDPVEDARRFLVRCWQAIGTKMNNKTGWRSLISLNGPNVTREWGSLPERIIVVSNRLKKAQIENQPAEKLIRRYRREEVLIYADPPYVSDTRTNQHYAQEMNEEDHKKLLDILNEHPGPVLLSGYDHPLYNEKLKYWSREQKYVAAENGATRTEVLWINPVAAEQISQPTLFSLGT</sequence>
<evidence type="ECO:0000256" key="5">
    <source>
        <dbReference type="ARBA" id="ARBA00047942"/>
    </source>
</evidence>
<evidence type="ECO:0000313" key="7">
    <source>
        <dbReference type="Proteomes" id="UP001597178"/>
    </source>
</evidence>
<dbReference type="RefSeq" id="WP_382401601.1">
    <property type="nucleotide sequence ID" value="NZ_JBHTNH010000028.1"/>
</dbReference>